<dbReference type="InterPro" id="IPR039420">
    <property type="entry name" value="WalR-like"/>
</dbReference>
<dbReference type="GO" id="GO:0006355">
    <property type="term" value="P:regulation of DNA-templated transcription"/>
    <property type="evidence" value="ECO:0007669"/>
    <property type="project" value="InterPro"/>
</dbReference>
<dbReference type="Proteomes" id="UP000321577">
    <property type="component" value="Unassembled WGS sequence"/>
</dbReference>
<accession>A0A512M625</accession>
<dbReference type="Pfam" id="PF00072">
    <property type="entry name" value="Response_reg"/>
    <property type="match status" value="1"/>
</dbReference>
<dbReference type="PROSITE" id="PS50043">
    <property type="entry name" value="HTH_LUXR_2"/>
    <property type="match status" value="1"/>
</dbReference>
<evidence type="ECO:0000313" key="6">
    <source>
        <dbReference type="EMBL" id="GEP42187.1"/>
    </source>
</evidence>
<dbReference type="Pfam" id="PF00196">
    <property type="entry name" value="GerE"/>
    <property type="match status" value="1"/>
</dbReference>
<evidence type="ECO:0000259" key="4">
    <source>
        <dbReference type="PROSITE" id="PS50043"/>
    </source>
</evidence>
<organism evidence="6 7">
    <name type="scientific">Brevifollis gellanilyticus</name>
    <dbReference type="NCBI Taxonomy" id="748831"/>
    <lineage>
        <taxon>Bacteria</taxon>
        <taxon>Pseudomonadati</taxon>
        <taxon>Verrucomicrobiota</taxon>
        <taxon>Verrucomicrobiia</taxon>
        <taxon>Verrucomicrobiales</taxon>
        <taxon>Verrucomicrobiaceae</taxon>
    </lineage>
</organism>
<dbReference type="CDD" id="cd17535">
    <property type="entry name" value="REC_NarL-like"/>
    <property type="match status" value="1"/>
</dbReference>
<keyword evidence="7" id="KW-1185">Reference proteome</keyword>
<protein>
    <submittedName>
        <fullName evidence="6">DNA-binding response regulator</fullName>
    </submittedName>
</protein>
<dbReference type="GO" id="GO:0003677">
    <property type="term" value="F:DNA binding"/>
    <property type="evidence" value="ECO:0007669"/>
    <property type="project" value="UniProtKB-KW"/>
</dbReference>
<dbReference type="PANTHER" id="PTHR43214:SF43">
    <property type="entry name" value="TWO-COMPONENT RESPONSE REGULATOR"/>
    <property type="match status" value="1"/>
</dbReference>
<evidence type="ECO:0000259" key="5">
    <source>
        <dbReference type="PROSITE" id="PS50110"/>
    </source>
</evidence>
<feature type="domain" description="Response regulatory" evidence="5">
    <location>
        <begin position="8"/>
        <end position="124"/>
    </location>
</feature>
<dbReference type="InterPro" id="IPR000792">
    <property type="entry name" value="Tscrpt_reg_LuxR_C"/>
</dbReference>
<dbReference type="PANTHER" id="PTHR43214">
    <property type="entry name" value="TWO-COMPONENT RESPONSE REGULATOR"/>
    <property type="match status" value="1"/>
</dbReference>
<proteinExistence type="predicted"/>
<dbReference type="AlphaFoldDB" id="A0A512M625"/>
<dbReference type="SMART" id="SM00448">
    <property type="entry name" value="REC"/>
    <property type="match status" value="1"/>
</dbReference>
<sequence>MKNASPIRVMIVDDHFATRLGLSVPINNEPDMKVVAEAGTSARAVETYREHKPDVVTMDYHLPDKSGVETLEAIRAEFPEARVLMLTIFDGEEDIYRAVTAGAKGYLTKSAECEEVLKAIRRIHAGAACFPPTISAKIKEREKRRPLTSRELEILKLLVKGHSTKDIVHQLSLSMGTIRLHISIILDKLDAFDRTNAVAKAIERGIVHLGD</sequence>
<dbReference type="PROSITE" id="PS50110">
    <property type="entry name" value="RESPONSE_REGULATORY"/>
    <property type="match status" value="1"/>
</dbReference>
<dbReference type="GO" id="GO:0000160">
    <property type="term" value="P:phosphorelay signal transduction system"/>
    <property type="evidence" value="ECO:0007669"/>
    <property type="project" value="InterPro"/>
</dbReference>
<evidence type="ECO:0000256" key="3">
    <source>
        <dbReference type="PROSITE-ProRule" id="PRU00169"/>
    </source>
</evidence>
<evidence type="ECO:0000256" key="2">
    <source>
        <dbReference type="ARBA" id="ARBA00023125"/>
    </source>
</evidence>
<keyword evidence="1 3" id="KW-0597">Phosphoprotein</keyword>
<feature type="domain" description="HTH luxR-type" evidence="4">
    <location>
        <begin position="140"/>
        <end position="205"/>
    </location>
</feature>
<name>A0A512M625_9BACT</name>
<reference evidence="6 7" key="1">
    <citation type="submission" date="2019-07" db="EMBL/GenBank/DDBJ databases">
        <title>Whole genome shotgun sequence of Brevifollis gellanilyticus NBRC 108608.</title>
        <authorList>
            <person name="Hosoyama A."/>
            <person name="Uohara A."/>
            <person name="Ohji S."/>
            <person name="Ichikawa N."/>
        </authorList>
    </citation>
    <scope>NUCLEOTIDE SEQUENCE [LARGE SCALE GENOMIC DNA]</scope>
    <source>
        <strain evidence="6 7">NBRC 108608</strain>
    </source>
</reference>
<comment type="caution">
    <text evidence="6">The sequence shown here is derived from an EMBL/GenBank/DDBJ whole genome shotgun (WGS) entry which is preliminary data.</text>
</comment>
<feature type="modified residue" description="4-aspartylphosphate" evidence="3">
    <location>
        <position position="59"/>
    </location>
</feature>
<dbReference type="InterPro" id="IPR016032">
    <property type="entry name" value="Sig_transdc_resp-reg_C-effctor"/>
</dbReference>
<dbReference type="InterPro" id="IPR058245">
    <property type="entry name" value="NreC/VraR/RcsB-like_REC"/>
</dbReference>
<evidence type="ECO:0000313" key="7">
    <source>
        <dbReference type="Proteomes" id="UP000321577"/>
    </source>
</evidence>
<dbReference type="RefSeq" id="WP_146849790.1">
    <property type="nucleotide sequence ID" value="NZ_BKAG01000008.1"/>
</dbReference>
<dbReference type="Gene3D" id="3.40.50.2300">
    <property type="match status" value="1"/>
</dbReference>
<evidence type="ECO:0000256" key="1">
    <source>
        <dbReference type="ARBA" id="ARBA00022553"/>
    </source>
</evidence>
<dbReference type="OrthoDB" id="9782896at2"/>
<dbReference type="PRINTS" id="PR00038">
    <property type="entry name" value="HTHLUXR"/>
</dbReference>
<dbReference type="SUPFAM" id="SSF46894">
    <property type="entry name" value="C-terminal effector domain of the bipartite response regulators"/>
    <property type="match status" value="1"/>
</dbReference>
<dbReference type="InterPro" id="IPR011006">
    <property type="entry name" value="CheY-like_superfamily"/>
</dbReference>
<dbReference type="SMART" id="SM00421">
    <property type="entry name" value="HTH_LUXR"/>
    <property type="match status" value="1"/>
</dbReference>
<dbReference type="CDD" id="cd06170">
    <property type="entry name" value="LuxR_C_like"/>
    <property type="match status" value="1"/>
</dbReference>
<keyword evidence="2 6" id="KW-0238">DNA-binding</keyword>
<dbReference type="InterPro" id="IPR001789">
    <property type="entry name" value="Sig_transdc_resp-reg_receiver"/>
</dbReference>
<gene>
    <name evidence="6" type="ORF">BGE01nite_14780</name>
</gene>
<dbReference type="SUPFAM" id="SSF52172">
    <property type="entry name" value="CheY-like"/>
    <property type="match status" value="1"/>
</dbReference>
<dbReference type="EMBL" id="BKAG01000008">
    <property type="protein sequence ID" value="GEP42187.1"/>
    <property type="molecule type" value="Genomic_DNA"/>
</dbReference>